<evidence type="ECO:0000259" key="8">
    <source>
        <dbReference type="Pfam" id="PF00441"/>
    </source>
</evidence>
<protein>
    <submittedName>
        <fullName evidence="11">Acyl-CoA dehydrogenase family protein</fullName>
    </submittedName>
</protein>
<dbReference type="InterPro" id="IPR036250">
    <property type="entry name" value="AcylCo_DH-like_C"/>
</dbReference>
<gene>
    <name evidence="11" type="ORF">ABZ568_28300</name>
</gene>
<accession>A0ABV2Y1V7</accession>
<dbReference type="Gene3D" id="1.20.140.10">
    <property type="entry name" value="Butyryl-CoA Dehydrogenase, subunit A, domain 3"/>
    <property type="match status" value="1"/>
</dbReference>
<evidence type="ECO:0000256" key="4">
    <source>
        <dbReference type="ARBA" id="ARBA00022630"/>
    </source>
</evidence>
<dbReference type="Gene3D" id="1.10.540.10">
    <property type="entry name" value="Acyl-CoA dehydrogenase/oxidase, N-terminal domain"/>
    <property type="match status" value="1"/>
</dbReference>
<proteinExistence type="inferred from homology"/>
<evidence type="ECO:0000259" key="10">
    <source>
        <dbReference type="Pfam" id="PF02771"/>
    </source>
</evidence>
<evidence type="ECO:0000313" key="12">
    <source>
        <dbReference type="Proteomes" id="UP001550603"/>
    </source>
</evidence>
<keyword evidence="6 7" id="KW-0560">Oxidoreductase</keyword>
<dbReference type="Pfam" id="PF02771">
    <property type="entry name" value="Acyl-CoA_dh_N"/>
    <property type="match status" value="1"/>
</dbReference>
<dbReference type="PIRSF" id="PIRSF016578">
    <property type="entry name" value="HsaA"/>
    <property type="match status" value="1"/>
</dbReference>
<dbReference type="EMBL" id="JBEYBN010000047">
    <property type="protein sequence ID" value="MEU2270237.1"/>
    <property type="molecule type" value="Genomic_DNA"/>
</dbReference>
<dbReference type="SUPFAM" id="SSF47203">
    <property type="entry name" value="Acyl-CoA dehydrogenase C-terminal domain-like"/>
    <property type="match status" value="1"/>
</dbReference>
<sequence>MPVQFDVDPLAARLAESTAEFVREVVIPAERACGGSVHDAPEALREALQKDAREAGVFAPHLPARWGGHGLDLRGQAAVFEAAGYSLLGPLALNCAAPDEGNMHLLEKVATEEQKERYLRPLAAGGTRSCFAMTEPAPGAGADPRALRTTATRVPGGWRIDGRKWFITGASGAGFTIVMARTSGGPGDPGGATMFLVDAGTPGMRVVRDIETLDEGFFAGHCEILFEDCVVGDDQVLGAVDQGFEGAQVRLGPARLTHCMRWLGAARRAQDIALERAGSRTAFGSVLGDLGMVQQMLADSEIDLEASRALVLRTAWALDTGSAAAPQLSSMSKTFVAEAVHRVVDRAVQICGALGISAADAPLARLYRDVRPFRIYDGPSETHRFAIARRALKPYRRPRPEVPAGS</sequence>
<name>A0ABV2Y1V7_9ACTN</name>
<organism evidence="11 12">
    <name type="scientific">Streptomyces olindensis</name>
    <dbReference type="NCBI Taxonomy" id="358823"/>
    <lineage>
        <taxon>Bacteria</taxon>
        <taxon>Bacillati</taxon>
        <taxon>Actinomycetota</taxon>
        <taxon>Actinomycetes</taxon>
        <taxon>Kitasatosporales</taxon>
        <taxon>Streptomycetaceae</taxon>
        <taxon>Streptomyces</taxon>
    </lineage>
</organism>
<dbReference type="PANTHER" id="PTHR48083">
    <property type="entry name" value="MEDIUM-CHAIN SPECIFIC ACYL-COA DEHYDROGENASE, MITOCHONDRIAL-RELATED"/>
    <property type="match status" value="1"/>
</dbReference>
<feature type="domain" description="Acyl-CoA dehydrogenase/oxidase C-terminal" evidence="8">
    <location>
        <begin position="241"/>
        <end position="391"/>
    </location>
</feature>
<keyword evidence="5 7" id="KW-0274">FAD</keyword>
<evidence type="ECO:0000256" key="6">
    <source>
        <dbReference type="ARBA" id="ARBA00023002"/>
    </source>
</evidence>
<evidence type="ECO:0000256" key="7">
    <source>
        <dbReference type="RuleBase" id="RU362125"/>
    </source>
</evidence>
<feature type="domain" description="Acyl-CoA dehydrogenase/oxidase N-terminal" evidence="10">
    <location>
        <begin position="14"/>
        <end position="125"/>
    </location>
</feature>
<dbReference type="InterPro" id="IPR006091">
    <property type="entry name" value="Acyl-CoA_Oxase/DH_mid-dom"/>
</dbReference>
<dbReference type="RefSeq" id="WP_359791522.1">
    <property type="nucleotide sequence ID" value="NZ_JBEYBN010000047.1"/>
</dbReference>
<dbReference type="SUPFAM" id="SSF56645">
    <property type="entry name" value="Acyl-CoA dehydrogenase NM domain-like"/>
    <property type="match status" value="1"/>
</dbReference>
<dbReference type="InterPro" id="IPR009075">
    <property type="entry name" value="AcylCo_DH/oxidase_C"/>
</dbReference>
<comment type="caution">
    <text evidence="11">The sequence shown here is derived from an EMBL/GenBank/DDBJ whole genome shotgun (WGS) entry which is preliminary data.</text>
</comment>
<dbReference type="InterPro" id="IPR046373">
    <property type="entry name" value="Acyl-CoA_Oxase/DH_mid-dom_sf"/>
</dbReference>
<keyword evidence="4 7" id="KW-0285">Flavoprotein</keyword>
<dbReference type="Pfam" id="PF02770">
    <property type="entry name" value="Acyl-CoA_dh_M"/>
    <property type="match status" value="1"/>
</dbReference>
<comment type="cofactor">
    <cofactor evidence="1 7">
        <name>FAD</name>
        <dbReference type="ChEBI" id="CHEBI:57692"/>
    </cofactor>
</comment>
<evidence type="ECO:0000259" key="9">
    <source>
        <dbReference type="Pfam" id="PF02770"/>
    </source>
</evidence>
<evidence type="ECO:0000256" key="5">
    <source>
        <dbReference type="ARBA" id="ARBA00022827"/>
    </source>
</evidence>
<reference evidence="11 12" key="1">
    <citation type="submission" date="2024-06" db="EMBL/GenBank/DDBJ databases">
        <title>The Natural Products Discovery Center: Release of the First 8490 Sequenced Strains for Exploring Actinobacteria Biosynthetic Diversity.</title>
        <authorList>
            <person name="Kalkreuter E."/>
            <person name="Kautsar S.A."/>
            <person name="Yang D."/>
            <person name="Bader C.D."/>
            <person name="Teijaro C.N."/>
            <person name="Fluegel L."/>
            <person name="Davis C.M."/>
            <person name="Simpson J.R."/>
            <person name="Lauterbach L."/>
            <person name="Steele A.D."/>
            <person name="Gui C."/>
            <person name="Meng S."/>
            <person name="Li G."/>
            <person name="Viehrig K."/>
            <person name="Ye F."/>
            <person name="Su P."/>
            <person name="Kiefer A.F."/>
            <person name="Nichols A."/>
            <person name="Cepeda A.J."/>
            <person name="Yan W."/>
            <person name="Fan B."/>
            <person name="Jiang Y."/>
            <person name="Adhikari A."/>
            <person name="Zheng C.-J."/>
            <person name="Schuster L."/>
            <person name="Cowan T.M."/>
            <person name="Smanski M.J."/>
            <person name="Chevrette M.G."/>
            <person name="De Carvalho L.P.S."/>
            <person name="Shen B."/>
        </authorList>
    </citation>
    <scope>NUCLEOTIDE SEQUENCE [LARGE SCALE GENOMIC DNA]</scope>
    <source>
        <strain evidence="11 12">NPDC019583</strain>
    </source>
</reference>
<dbReference type="InterPro" id="IPR013786">
    <property type="entry name" value="AcylCoA_DH/ox_N"/>
</dbReference>
<comment type="subunit">
    <text evidence="3">Homodimer.</text>
</comment>
<dbReference type="Pfam" id="PF00441">
    <property type="entry name" value="Acyl-CoA_dh_1"/>
    <property type="match status" value="1"/>
</dbReference>
<dbReference type="CDD" id="cd00567">
    <property type="entry name" value="ACAD"/>
    <property type="match status" value="1"/>
</dbReference>
<dbReference type="InterPro" id="IPR050741">
    <property type="entry name" value="Acyl-CoA_dehydrogenase"/>
</dbReference>
<comment type="similarity">
    <text evidence="2 7">Belongs to the acyl-CoA dehydrogenase family.</text>
</comment>
<feature type="domain" description="Acyl-CoA oxidase/dehydrogenase middle" evidence="9">
    <location>
        <begin position="130"/>
        <end position="229"/>
    </location>
</feature>
<dbReference type="PANTHER" id="PTHR48083:SF13">
    <property type="entry name" value="ACYL-COA DEHYDROGENASE FAMILY MEMBER 11"/>
    <property type="match status" value="1"/>
</dbReference>
<evidence type="ECO:0000256" key="2">
    <source>
        <dbReference type="ARBA" id="ARBA00009347"/>
    </source>
</evidence>
<evidence type="ECO:0000256" key="3">
    <source>
        <dbReference type="ARBA" id="ARBA00011738"/>
    </source>
</evidence>
<dbReference type="InterPro" id="IPR037069">
    <property type="entry name" value="AcylCoA_DH/ox_N_sf"/>
</dbReference>
<keyword evidence="12" id="KW-1185">Reference proteome</keyword>
<evidence type="ECO:0000256" key="1">
    <source>
        <dbReference type="ARBA" id="ARBA00001974"/>
    </source>
</evidence>
<dbReference type="Proteomes" id="UP001550603">
    <property type="component" value="Unassembled WGS sequence"/>
</dbReference>
<evidence type="ECO:0000313" key="11">
    <source>
        <dbReference type="EMBL" id="MEU2270237.1"/>
    </source>
</evidence>
<dbReference type="Gene3D" id="2.40.110.10">
    <property type="entry name" value="Butyryl-CoA Dehydrogenase, subunit A, domain 2"/>
    <property type="match status" value="1"/>
</dbReference>
<dbReference type="InterPro" id="IPR009100">
    <property type="entry name" value="AcylCoA_DH/oxidase_NM_dom_sf"/>
</dbReference>